<name>A0A0D0AWD6_9AGAM</name>
<dbReference type="AlphaFoldDB" id="A0A0D0AWD6"/>
<dbReference type="OrthoDB" id="2591431at2759"/>
<feature type="signal peptide" evidence="1">
    <location>
        <begin position="1"/>
        <end position="22"/>
    </location>
</feature>
<dbReference type="InParanoid" id="A0A0D0AWD6"/>
<reference evidence="2 3" key="1">
    <citation type="submission" date="2014-04" db="EMBL/GenBank/DDBJ databases">
        <authorList>
            <consortium name="DOE Joint Genome Institute"/>
            <person name="Kuo A."/>
            <person name="Ruytinx J."/>
            <person name="Rineau F."/>
            <person name="Colpaert J."/>
            <person name="Kohler A."/>
            <person name="Nagy L.G."/>
            <person name="Floudas D."/>
            <person name="Copeland A."/>
            <person name="Barry K.W."/>
            <person name="Cichocki N."/>
            <person name="Veneault-Fourrey C."/>
            <person name="LaButti K."/>
            <person name="Lindquist E.A."/>
            <person name="Lipzen A."/>
            <person name="Lundell T."/>
            <person name="Morin E."/>
            <person name="Murat C."/>
            <person name="Sun H."/>
            <person name="Tunlid A."/>
            <person name="Henrissat B."/>
            <person name="Grigoriev I.V."/>
            <person name="Hibbett D.S."/>
            <person name="Martin F."/>
            <person name="Nordberg H.P."/>
            <person name="Cantor M.N."/>
            <person name="Hua S.X."/>
        </authorList>
    </citation>
    <scope>NUCLEOTIDE SEQUENCE [LARGE SCALE GENOMIC DNA]</scope>
    <source>
        <strain evidence="2 3">UH-Slu-Lm8-n1</strain>
    </source>
</reference>
<protein>
    <submittedName>
        <fullName evidence="2">Unplaced genomic scaffold CY34scaffold_115, whole genome shotgun sequence</fullName>
    </submittedName>
</protein>
<gene>
    <name evidence="2" type="ORF">CY34DRAFT_83993</name>
</gene>
<dbReference type="Proteomes" id="UP000054485">
    <property type="component" value="Unassembled WGS sequence"/>
</dbReference>
<dbReference type="EMBL" id="KN835246">
    <property type="protein sequence ID" value="KIK42169.1"/>
    <property type="molecule type" value="Genomic_DNA"/>
</dbReference>
<dbReference type="STRING" id="930992.A0A0D0AWD6"/>
<evidence type="ECO:0000256" key="1">
    <source>
        <dbReference type="SAM" id="SignalP"/>
    </source>
</evidence>
<keyword evidence="3" id="KW-1185">Reference proteome</keyword>
<sequence>MQSSYFVRFFLCIASCLSVTRAFSMTVGTPTQCDDLTVSWTGGQAPFEILLAPSLEMYQNIPVPASAFSNGKGSYSIPQLSLQIGALFVLTMSDATGFGSGGTTTQLTVGNPVANNKCNTTAASPPYTFNLTPLPLTQCG</sequence>
<reference evidence="3" key="2">
    <citation type="submission" date="2015-01" db="EMBL/GenBank/DDBJ databases">
        <title>Evolutionary Origins and Diversification of the Mycorrhizal Mutualists.</title>
        <authorList>
            <consortium name="DOE Joint Genome Institute"/>
            <consortium name="Mycorrhizal Genomics Consortium"/>
            <person name="Kohler A."/>
            <person name="Kuo A."/>
            <person name="Nagy L.G."/>
            <person name="Floudas D."/>
            <person name="Copeland A."/>
            <person name="Barry K.W."/>
            <person name="Cichocki N."/>
            <person name="Veneault-Fourrey C."/>
            <person name="LaButti K."/>
            <person name="Lindquist E.A."/>
            <person name="Lipzen A."/>
            <person name="Lundell T."/>
            <person name="Morin E."/>
            <person name="Murat C."/>
            <person name="Riley R."/>
            <person name="Ohm R."/>
            <person name="Sun H."/>
            <person name="Tunlid A."/>
            <person name="Henrissat B."/>
            <person name="Grigoriev I.V."/>
            <person name="Hibbett D.S."/>
            <person name="Martin F."/>
        </authorList>
    </citation>
    <scope>NUCLEOTIDE SEQUENCE [LARGE SCALE GENOMIC DNA]</scope>
    <source>
        <strain evidence="3">UH-Slu-Lm8-n1</strain>
    </source>
</reference>
<keyword evidence="1" id="KW-0732">Signal</keyword>
<proteinExistence type="predicted"/>
<accession>A0A0D0AWD6</accession>
<organism evidence="2 3">
    <name type="scientific">Suillus luteus UH-Slu-Lm8-n1</name>
    <dbReference type="NCBI Taxonomy" id="930992"/>
    <lineage>
        <taxon>Eukaryota</taxon>
        <taxon>Fungi</taxon>
        <taxon>Dikarya</taxon>
        <taxon>Basidiomycota</taxon>
        <taxon>Agaricomycotina</taxon>
        <taxon>Agaricomycetes</taxon>
        <taxon>Agaricomycetidae</taxon>
        <taxon>Boletales</taxon>
        <taxon>Suillineae</taxon>
        <taxon>Suillaceae</taxon>
        <taxon>Suillus</taxon>
    </lineage>
</organism>
<evidence type="ECO:0000313" key="3">
    <source>
        <dbReference type="Proteomes" id="UP000054485"/>
    </source>
</evidence>
<evidence type="ECO:0000313" key="2">
    <source>
        <dbReference type="EMBL" id="KIK42169.1"/>
    </source>
</evidence>
<dbReference type="HOGENOM" id="CLU_1836462_0_0_1"/>
<feature type="chain" id="PRO_5002224284" evidence="1">
    <location>
        <begin position="23"/>
        <end position="140"/>
    </location>
</feature>